<feature type="compositionally biased region" description="Polar residues" evidence="1">
    <location>
        <begin position="7"/>
        <end position="29"/>
    </location>
</feature>
<name>A0ABW4D7C3_9BACL</name>
<dbReference type="RefSeq" id="WP_229526933.1">
    <property type="nucleotide sequence ID" value="NZ_JAFFQR010000112.1"/>
</dbReference>
<organism evidence="2 3">
    <name type="scientific">Paenibacillus farraposensis</name>
    <dbReference type="NCBI Taxonomy" id="2807095"/>
    <lineage>
        <taxon>Bacteria</taxon>
        <taxon>Bacillati</taxon>
        <taxon>Bacillota</taxon>
        <taxon>Bacilli</taxon>
        <taxon>Bacillales</taxon>
        <taxon>Paenibacillaceae</taxon>
        <taxon>Paenibacillus</taxon>
    </lineage>
</organism>
<gene>
    <name evidence="2" type="ORF">ACFQ5D_03940</name>
</gene>
<protein>
    <submittedName>
        <fullName evidence="2">Uncharacterized protein</fullName>
    </submittedName>
</protein>
<evidence type="ECO:0000256" key="1">
    <source>
        <dbReference type="SAM" id="MobiDB-lite"/>
    </source>
</evidence>
<evidence type="ECO:0000313" key="3">
    <source>
        <dbReference type="Proteomes" id="UP001597340"/>
    </source>
</evidence>
<dbReference type="EMBL" id="JBHTNZ010000003">
    <property type="protein sequence ID" value="MFD1460614.1"/>
    <property type="molecule type" value="Genomic_DNA"/>
</dbReference>
<dbReference type="Proteomes" id="UP001597340">
    <property type="component" value="Unassembled WGS sequence"/>
</dbReference>
<feature type="region of interest" description="Disordered" evidence="1">
    <location>
        <begin position="1"/>
        <end position="29"/>
    </location>
</feature>
<reference evidence="3" key="1">
    <citation type="journal article" date="2019" name="Int. J. Syst. Evol. Microbiol.">
        <title>The Global Catalogue of Microorganisms (GCM) 10K type strain sequencing project: providing services to taxonomists for standard genome sequencing and annotation.</title>
        <authorList>
            <consortium name="The Broad Institute Genomics Platform"/>
            <consortium name="The Broad Institute Genome Sequencing Center for Infectious Disease"/>
            <person name="Wu L."/>
            <person name="Ma J."/>
        </authorList>
    </citation>
    <scope>NUCLEOTIDE SEQUENCE [LARGE SCALE GENOMIC DNA]</scope>
    <source>
        <strain evidence="3">CCM 9147</strain>
    </source>
</reference>
<sequence>MKASLATLPSRQTIRTNHPDSQSAGKHTLGKTTQTVAGYGAGLILSRGTALVTQVRTLVPAQPQAGENTSSASVTACSVTISIPSTAFFLEISEQQLDF</sequence>
<keyword evidence="3" id="KW-1185">Reference proteome</keyword>
<proteinExistence type="predicted"/>
<accession>A0ABW4D7C3</accession>
<evidence type="ECO:0000313" key="2">
    <source>
        <dbReference type="EMBL" id="MFD1460614.1"/>
    </source>
</evidence>
<comment type="caution">
    <text evidence="2">The sequence shown here is derived from an EMBL/GenBank/DDBJ whole genome shotgun (WGS) entry which is preliminary data.</text>
</comment>